<dbReference type="AlphaFoldDB" id="A0A560KVM7"/>
<evidence type="ECO:0000259" key="5">
    <source>
        <dbReference type="Pfam" id="PF07637"/>
    </source>
</evidence>
<feature type="chain" id="PRO_5022207421" evidence="1">
    <location>
        <begin position="24"/>
        <end position="550"/>
    </location>
</feature>
<protein>
    <submittedName>
        <fullName evidence="6">Uncharacterized protein DUF1585</fullName>
    </submittedName>
</protein>
<evidence type="ECO:0000256" key="1">
    <source>
        <dbReference type="SAM" id="SignalP"/>
    </source>
</evidence>
<keyword evidence="1" id="KW-0732">Signal</keyword>
<name>A0A560KVM7_9BRAD</name>
<feature type="signal peptide" evidence="1">
    <location>
        <begin position="1"/>
        <end position="23"/>
    </location>
</feature>
<evidence type="ECO:0000259" key="4">
    <source>
        <dbReference type="Pfam" id="PF07631"/>
    </source>
</evidence>
<gene>
    <name evidence="6" type="ORF">FBZ93_12246</name>
</gene>
<evidence type="ECO:0000259" key="3">
    <source>
        <dbReference type="Pfam" id="PF07627"/>
    </source>
</evidence>
<dbReference type="OrthoDB" id="188778at2"/>
<organism evidence="6 7">
    <name type="scientific">Bradyrhizobium macuxiense</name>
    <dbReference type="NCBI Taxonomy" id="1755647"/>
    <lineage>
        <taxon>Bacteria</taxon>
        <taxon>Pseudomonadati</taxon>
        <taxon>Pseudomonadota</taxon>
        <taxon>Alphaproteobacteria</taxon>
        <taxon>Hyphomicrobiales</taxon>
        <taxon>Nitrobacteraceae</taxon>
        <taxon>Bradyrhizobium</taxon>
    </lineage>
</organism>
<feature type="domain" description="DUF1595" evidence="5">
    <location>
        <begin position="127"/>
        <end position="188"/>
    </location>
</feature>
<dbReference type="Pfam" id="PF07627">
    <property type="entry name" value="PSCyt3"/>
    <property type="match status" value="1"/>
</dbReference>
<keyword evidence="7" id="KW-1185">Reference proteome</keyword>
<feature type="domain" description="DUF1588" evidence="3">
    <location>
        <begin position="347"/>
        <end position="446"/>
    </location>
</feature>
<reference evidence="6 7" key="1">
    <citation type="submission" date="2019-06" db="EMBL/GenBank/DDBJ databases">
        <title>Genomic Encyclopedia of Type Strains, Phase IV (KMG-V): Genome sequencing to study the core and pangenomes of soil and plant-associated prokaryotes.</title>
        <authorList>
            <person name="Whitman W."/>
        </authorList>
    </citation>
    <scope>NUCLEOTIDE SEQUENCE [LARGE SCALE GENOMIC DNA]</scope>
    <source>
        <strain evidence="6 7">BR 10355</strain>
    </source>
</reference>
<evidence type="ECO:0000259" key="2">
    <source>
        <dbReference type="Pfam" id="PF07624"/>
    </source>
</evidence>
<feature type="domain" description="DUF1585" evidence="2">
    <location>
        <begin position="459"/>
        <end position="526"/>
    </location>
</feature>
<dbReference type="Pfam" id="PF07631">
    <property type="entry name" value="PSD4"/>
    <property type="match status" value="1"/>
</dbReference>
<dbReference type="InterPro" id="IPR013039">
    <property type="entry name" value="DUF1588"/>
</dbReference>
<evidence type="ECO:0000313" key="7">
    <source>
        <dbReference type="Proteomes" id="UP000321304"/>
    </source>
</evidence>
<dbReference type="InterPro" id="IPR011478">
    <property type="entry name" value="DUF1585"/>
</dbReference>
<sequence>MGRMRNLAISFLFLTVLAPSAMAGDIPSARSDASSEVVSMRQLTQAEYRNSIADIFGSEVEVRGFLQPTIRIGGLLAAGTSVLSVTPVGFDFFTKLADSIATQVTGAKYRVKLPCAPKAPKEPDDACTAQVLSHYGRLLYRRPLTQDEITSAVNLSSGLAKSQNDFYAGLRFGLASLLQAPEFLFRMENAVPVGNKQFALDSYSRATRLSYLMWDSTPDAELLQAAERGDLNTAAGLEKQVDRLMSSPRLDVGMRAFFNDMLELDNFDTVSKDSILYPKWNSGIAASAKEETLRTVIDLALHTNGDMRDLMTTRKTFLNRSLAADYQLPFQFTGEWTPYEFAPDSGRSGVLTQASMLAMFSHPGRSSPTKRGVAVMDILLCEPTPTPPANVDFSVVNDTSGPLKTVRERLTAHATNSACASCHHHSDPIGLSLEGFDTIGQRRTTENGEPVDLSATIKGRHFVGAAGLGQFLHDDPKYTACLARKVYAYSRGVNSDDVPASAFKAGYQAFADSGFRMRSLLESIVLDNDYFSAPPPSPEATSSAPNVPAQ</sequence>
<proteinExistence type="predicted"/>
<dbReference type="InterPro" id="IPR013043">
    <property type="entry name" value="DUF1595"/>
</dbReference>
<accession>A0A560KVM7</accession>
<comment type="caution">
    <text evidence="6">The sequence shown here is derived from an EMBL/GenBank/DDBJ whole genome shotgun (WGS) entry which is preliminary data.</text>
</comment>
<dbReference type="InterPro" id="IPR013042">
    <property type="entry name" value="DUF1592"/>
</dbReference>
<feature type="domain" description="DUF1592" evidence="4">
    <location>
        <begin position="200"/>
        <end position="327"/>
    </location>
</feature>
<dbReference type="Pfam" id="PF07624">
    <property type="entry name" value="PSD2"/>
    <property type="match status" value="1"/>
</dbReference>
<dbReference type="Pfam" id="PF07637">
    <property type="entry name" value="PSD5"/>
    <property type="match status" value="1"/>
</dbReference>
<evidence type="ECO:0000313" key="6">
    <source>
        <dbReference type="EMBL" id="TWB87265.1"/>
    </source>
</evidence>
<dbReference type="Proteomes" id="UP000321304">
    <property type="component" value="Unassembled WGS sequence"/>
</dbReference>
<dbReference type="EMBL" id="VITY01000022">
    <property type="protein sequence ID" value="TWB87265.1"/>
    <property type="molecule type" value="Genomic_DNA"/>
</dbReference>